<feature type="domain" description="EamA" evidence="2">
    <location>
        <begin position="147"/>
        <end position="285"/>
    </location>
</feature>
<organism evidence="3 4">
    <name type="scientific">Candidatus Merdimorpha stercoravium</name>
    <dbReference type="NCBI Taxonomy" id="2840863"/>
    <lineage>
        <taxon>Bacteria</taxon>
        <taxon>Pseudomonadati</taxon>
        <taxon>Bacteroidota</taxon>
        <taxon>Flavobacteriia</taxon>
        <taxon>Flavobacteriales</taxon>
        <taxon>Candidatus Merdimorpha</taxon>
    </lineage>
</organism>
<dbReference type="PANTHER" id="PTHR22911:SF79">
    <property type="entry name" value="MOBA-LIKE NTP TRANSFERASE DOMAIN-CONTAINING PROTEIN"/>
    <property type="match status" value="1"/>
</dbReference>
<feature type="domain" description="EamA" evidence="2">
    <location>
        <begin position="13"/>
        <end position="138"/>
    </location>
</feature>
<feature type="transmembrane region" description="Helical" evidence="1">
    <location>
        <begin position="269"/>
        <end position="288"/>
    </location>
</feature>
<feature type="transmembrane region" description="Helical" evidence="1">
    <location>
        <begin position="176"/>
        <end position="196"/>
    </location>
</feature>
<reference evidence="3" key="2">
    <citation type="journal article" date="2021" name="PeerJ">
        <title>Extensive microbial diversity within the chicken gut microbiome revealed by metagenomics and culture.</title>
        <authorList>
            <person name="Gilroy R."/>
            <person name="Ravi A."/>
            <person name="Getino M."/>
            <person name="Pursley I."/>
            <person name="Horton D.L."/>
            <person name="Alikhan N.F."/>
            <person name="Baker D."/>
            <person name="Gharbi K."/>
            <person name="Hall N."/>
            <person name="Watson M."/>
            <person name="Adriaenssens E.M."/>
            <person name="Foster-Nyarko E."/>
            <person name="Jarju S."/>
            <person name="Secka A."/>
            <person name="Antonio M."/>
            <person name="Oren A."/>
            <person name="Chaudhuri R.R."/>
            <person name="La Ragione R."/>
            <person name="Hildebrand F."/>
            <person name="Pallen M.J."/>
        </authorList>
    </citation>
    <scope>NUCLEOTIDE SEQUENCE</scope>
    <source>
        <strain evidence="3">1383</strain>
    </source>
</reference>
<feature type="transmembrane region" description="Helical" evidence="1">
    <location>
        <begin position="12"/>
        <end position="30"/>
    </location>
</feature>
<dbReference type="Proteomes" id="UP000824161">
    <property type="component" value="Unassembled WGS sequence"/>
</dbReference>
<feature type="transmembrane region" description="Helical" evidence="1">
    <location>
        <begin position="121"/>
        <end position="138"/>
    </location>
</feature>
<dbReference type="InterPro" id="IPR037185">
    <property type="entry name" value="EmrE-like"/>
</dbReference>
<gene>
    <name evidence="3" type="ORF">IAC44_03190</name>
</gene>
<sequence>MQKNNKARPYLSLHLIILIFGFTGILGRYIDTPPTALTIYRTGLTCVCLGAFMWLRGMSFRVGWRNVVLLLLSGGVIGVHWVLFFSAIKQANVSVTMAMLSTGALFASLLEPLFYHRRLRAHEVVFGLIVVAGIFIISGQNAEYHGGIVTALAASFVSACYSIINSKWFVRFPNDTVMISFYEMAGAVVVVAALFAPTEGFVQGLGQVNLKDALGILFLAVVCTSYTNVRMIQLFRYLSPFTVMLNINLEPVYAMLMAAALYPDERMSGAFYLGAAIILSVVVLNAWLNNLRERRKAKRLPTQTQERHGEG</sequence>
<name>A0A9D1HB51_9FLAO</name>
<feature type="transmembrane region" description="Helical" evidence="1">
    <location>
        <begin position="208"/>
        <end position="229"/>
    </location>
</feature>
<protein>
    <submittedName>
        <fullName evidence="3">DMT family transporter</fullName>
    </submittedName>
</protein>
<dbReference type="AlphaFoldDB" id="A0A9D1HB51"/>
<proteinExistence type="predicted"/>
<keyword evidence="1" id="KW-0472">Membrane</keyword>
<evidence type="ECO:0000313" key="3">
    <source>
        <dbReference type="EMBL" id="HIT97822.1"/>
    </source>
</evidence>
<comment type="caution">
    <text evidence="3">The sequence shown here is derived from an EMBL/GenBank/DDBJ whole genome shotgun (WGS) entry which is preliminary data.</text>
</comment>
<evidence type="ECO:0000256" key="1">
    <source>
        <dbReference type="SAM" id="Phobius"/>
    </source>
</evidence>
<evidence type="ECO:0000313" key="4">
    <source>
        <dbReference type="Proteomes" id="UP000824161"/>
    </source>
</evidence>
<evidence type="ECO:0000259" key="2">
    <source>
        <dbReference type="Pfam" id="PF00892"/>
    </source>
</evidence>
<feature type="transmembrane region" description="Helical" evidence="1">
    <location>
        <begin position="144"/>
        <end position="164"/>
    </location>
</feature>
<feature type="transmembrane region" description="Helical" evidence="1">
    <location>
        <begin position="36"/>
        <end position="55"/>
    </location>
</feature>
<dbReference type="Pfam" id="PF00892">
    <property type="entry name" value="EamA"/>
    <property type="match status" value="2"/>
</dbReference>
<feature type="transmembrane region" description="Helical" evidence="1">
    <location>
        <begin position="94"/>
        <end position="114"/>
    </location>
</feature>
<dbReference type="SUPFAM" id="SSF103481">
    <property type="entry name" value="Multidrug resistance efflux transporter EmrE"/>
    <property type="match status" value="2"/>
</dbReference>
<dbReference type="InterPro" id="IPR000620">
    <property type="entry name" value="EamA_dom"/>
</dbReference>
<dbReference type="Gene3D" id="1.10.3730.20">
    <property type="match status" value="1"/>
</dbReference>
<feature type="transmembrane region" description="Helical" evidence="1">
    <location>
        <begin position="241"/>
        <end position="263"/>
    </location>
</feature>
<keyword evidence="1" id="KW-1133">Transmembrane helix</keyword>
<keyword evidence="1" id="KW-0812">Transmembrane</keyword>
<dbReference type="EMBL" id="DVLY01000075">
    <property type="protein sequence ID" value="HIT97822.1"/>
    <property type="molecule type" value="Genomic_DNA"/>
</dbReference>
<dbReference type="PANTHER" id="PTHR22911">
    <property type="entry name" value="ACYL-MALONYL CONDENSING ENZYME-RELATED"/>
    <property type="match status" value="1"/>
</dbReference>
<dbReference type="GO" id="GO:0016020">
    <property type="term" value="C:membrane"/>
    <property type="evidence" value="ECO:0007669"/>
    <property type="project" value="InterPro"/>
</dbReference>
<feature type="transmembrane region" description="Helical" evidence="1">
    <location>
        <begin position="67"/>
        <end position="88"/>
    </location>
</feature>
<accession>A0A9D1HB51</accession>
<reference evidence="3" key="1">
    <citation type="submission" date="2020-10" db="EMBL/GenBank/DDBJ databases">
        <authorList>
            <person name="Gilroy R."/>
        </authorList>
    </citation>
    <scope>NUCLEOTIDE SEQUENCE</scope>
    <source>
        <strain evidence="3">1383</strain>
    </source>
</reference>